<dbReference type="SUPFAM" id="SSF52151">
    <property type="entry name" value="FabD/lysophospholipase-like"/>
    <property type="match status" value="1"/>
</dbReference>
<dbReference type="PROSITE" id="PS00606">
    <property type="entry name" value="KS3_1"/>
    <property type="match status" value="1"/>
</dbReference>
<evidence type="ECO:0000259" key="5">
    <source>
        <dbReference type="PROSITE" id="PS50075"/>
    </source>
</evidence>
<evidence type="ECO:0000259" key="6">
    <source>
        <dbReference type="PROSITE" id="PS52004"/>
    </source>
</evidence>
<feature type="compositionally biased region" description="Low complexity" evidence="4">
    <location>
        <begin position="932"/>
        <end position="944"/>
    </location>
</feature>
<dbReference type="PROSITE" id="PS50075">
    <property type="entry name" value="CARRIER"/>
    <property type="match status" value="1"/>
</dbReference>
<feature type="domain" description="Ketosynthase family 3 (KS3)" evidence="6">
    <location>
        <begin position="50"/>
        <end position="472"/>
    </location>
</feature>
<dbReference type="InterPro" id="IPR032821">
    <property type="entry name" value="PKS_assoc"/>
</dbReference>
<dbReference type="PANTHER" id="PTHR43775">
    <property type="entry name" value="FATTY ACID SYNTHASE"/>
    <property type="match status" value="1"/>
</dbReference>
<protein>
    <submittedName>
        <fullName evidence="7">Acyltransferase domain-containing protein</fullName>
    </submittedName>
</protein>
<accession>A0ABT0K4B1</accession>
<dbReference type="Gene3D" id="3.40.47.10">
    <property type="match status" value="2"/>
</dbReference>
<dbReference type="InterPro" id="IPR016039">
    <property type="entry name" value="Thiolase-like"/>
</dbReference>
<keyword evidence="7" id="KW-0012">Acyltransferase</keyword>
<comment type="caution">
    <text evidence="7">The sequence shown here is derived from an EMBL/GenBank/DDBJ whole genome shotgun (WGS) entry which is preliminary data.</text>
</comment>
<dbReference type="Proteomes" id="UP001201873">
    <property type="component" value="Unassembled WGS sequence"/>
</dbReference>
<feature type="domain" description="Carrier" evidence="5">
    <location>
        <begin position="971"/>
        <end position="1047"/>
    </location>
</feature>
<feature type="domain" description="Ketosynthase family 3 (KS3)" evidence="6">
    <location>
        <begin position="1070"/>
        <end position="1338"/>
    </location>
</feature>
<feature type="region of interest" description="Disordered" evidence="4">
    <location>
        <begin position="932"/>
        <end position="957"/>
    </location>
</feature>
<name>A0ABT0K4B1_9ACTN</name>
<dbReference type="SMART" id="SM00827">
    <property type="entry name" value="PKS_AT"/>
    <property type="match status" value="1"/>
</dbReference>
<feature type="region of interest" description="Disordered" evidence="4">
    <location>
        <begin position="1"/>
        <end position="34"/>
    </location>
</feature>
<dbReference type="InterPro" id="IPR016036">
    <property type="entry name" value="Malonyl_transacylase_ACP-bd"/>
</dbReference>
<dbReference type="InterPro" id="IPR020806">
    <property type="entry name" value="PKS_PP-bd"/>
</dbReference>
<dbReference type="CDD" id="cd00833">
    <property type="entry name" value="PKS"/>
    <property type="match status" value="2"/>
</dbReference>
<dbReference type="SUPFAM" id="SSF53901">
    <property type="entry name" value="Thiolase-like"/>
    <property type="match status" value="2"/>
</dbReference>
<gene>
    <name evidence="7" type="ORF">MXD59_23100</name>
</gene>
<evidence type="ECO:0000313" key="8">
    <source>
        <dbReference type="Proteomes" id="UP001201873"/>
    </source>
</evidence>
<evidence type="ECO:0000256" key="3">
    <source>
        <dbReference type="ARBA" id="ARBA00022679"/>
    </source>
</evidence>
<dbReference type="InterPro" id="IPR050091">
    <property type="entry name" value="PKS_NRPS_Biosynth_Enz"/>
</dbReference>
<evidence type="ECO:0000313" key="7">
    <source>
        <dbReference type="EMBL" id="MCK9878615.1"/>
    </source>
</evidence>
<feature type="non-terminal residue" evidence="7">
    <location>
        <position position="1338"/>
    </location>
</feature>
<dbReference type="SMART" id="SM00823">
    <property type="entry name" value="PKS_PP"/>
    <property type="match status" value="1"/>
</dbReference>
<keyword evidence="2" id="KW-0597">Phosphoprotein</keyword>
<dbReference type="SMART" id="SM00825">
    <property type="entry name" value="PKS_KS"/>
    <property type="match status" value="2"/>
</dbReference>
<organism evidence="7 8">
    <name type="scientific">Frankia umida</name>
    <dbReference type="NCBI Taxonomy" id="573489"/>
    <lineage>
        <taxon>Bacteria</taxon>
        <taxon>Bacillati</taxon>
        <taxon>Actinomycetota</taxon>
        <taxon>Actinomycetes</taxon>
        <taxon>Frankiales</taxon>
        <taxon>Frankiaceae</taxon>
        <taxon>Frankia</taxon>
    </lineage>
</organism>
<reference evidence="7 8" key="1">
    <citation type="submission" date="2022-04" db="EMBL/GenBank/DDBJ databases">
        <title>Genome diversity in the genus Frankia.</title>
        <authorList>
            <person name="Carlos-Shanley C."/>
            <person name="Hahn D."/>
        </authorList>
    </citation>
    <scope>NUCLEOTIDE SEQUENCE [LARGE SCALE GENOMIC DNA]</scope>
    <source>
        <strain evidence="7 8">Ag45/Mut15</strain>
    </source>
</reference>
<dbReference type="SUPFAM" id="SSF47336">
    <property type="entry name" value="ACP-like"/>
    <property type="match status" value="1"/>
</dbReference>
<proteinExistence type="predicted"/>
<dbReference type="Gene3D" id="3.30.70.3290">
    <property type="match status" value="1"/>
</dbReference>
<dbReference type="Pfam" id="PF00698">
    <property type="entry name" value="Acyl_transf_1"/>
    <property type="match status" value="1"/>
</dbReference>
<dbReference type="EMBL" id="JALKFT010000038">
    <property type="protein sequence ID" value="MCK9878615.1"/>
    <property type="molecule type" value="Genomic_DNA"/>
</dbReference>
<feature type="compositionally biased region" description="Basic and acidic residues" evidence="4">
    <location>
        <begin position="22"/>
        <end position="34"/>
    </location>
</feature>
<keyword evidence="8" id="KW-1185">Reference proteome</keyword>
<dbReference type="InterPro" id="IPR014030">
    <property type="entry name" value="Ketoacyl_synth_N"/>
</dbReference>
<dbReference type="SUPFAM" id="SSF55048">
    <property type="entry name" value="Probable ACP-binding domain of malonyl-CoA ACP transacylase"/>
    <property type="match status" value="1"/>
</dbReference>
<keyword evidence="1" id="KW-0596">Phosphopantetheine</keyword>
<dbReference type="InterPro" id="IPR020841">
    <property type="entry name" value="PKS_Beta-ketoAc_synthase_dom"/>
</dbReference>
<dbReference type="Pfam" id="PF02801">
    <property type="entry name" value="Ketoacyl-synt_C"/>
    <property type="match status" value="1"/>
</dbReference>
<dbReference type="Gene3D" id="3.40.366.10">
    <property type="entry name" value="Malonyl-Coenzyme A Acyl Carrier Protein, domain 2"/>
    <property type="match status" value="1"/>
</dbReference>
<dbReference type="InterPro" id="IPR018201">
    <property type="entry name" value="Ketoacyl_synth_AS"/>
</dbReference>
<keyword evidence="3" id="KW-0808">Transferase</keyword>
<dbReference type="Pfam" id="PF00550">
    <property type="entry name" value="PP-binding"/>
    <property type="match status" value="1"/>
</dbReference>
<dbReference type="Gene3D" id="1.10.1200.10">
    <property type="entry name" value="ACP-like"/>
    <property type="match status" value="1"/>
</dbReference>
<evidence type="ECO:0000256" key="4">
    <source>
        <dbReference type="SAM" id="MobiDB-lite"/>
    </source>
</evidence>
<dbReference type="Pfam" id="PF16197">
    <property type="entry name" value="KAsynt_C_assoc"/>
    <property type="match status" value="1"/>
</dbReference>
<evidence type="ECO:0000256" key="1">
    <source>
        <dbReference type="ARBA" id="ARBA00022450"/>
    </source>
</evidence>
<dbReference type="Pfam" id="PF00109">
    <property type="entry name" value="ketoacyl-synt"/>
    <property type="match status" value="2"/>
</dbReference>
<dbReference type="InterPro" id="IPR009081">
    <property type="entry name" value="PP-bd_ACP"/>
</dbReference>
<dbReference type="PANTHER" id="PTHR43775:SF37">
    <property type="entry name" value="SI:DKEY-61P9.11"/>
    <property type="match status" value="1"/>
</dbReference>
<dbReference type="PROSITE" id="PS52004">
    <property type="entry name" value="KS3_2"/>
    <property type="match status" value="2"/>
</dbReference>
<evidence type="ECO:0000256" key="2">
    <source>
        <dbReference type="ARBA" id="ARBA00022553"/>
    </source>
</evidence>
<dbReference type="RefSeq" id="WP_248826704.1">
    <property type="nucleotide sequence ID" value="NZ_JALKFT010000038.1"/>
</dbReference>
<sequence length="1338" mass="139952">MSIEHPTSTPRPPSESTVPDRTVPDRTVTDRTVADRSVADRSVADRSVADEAVAVIGLACRLPGAASPEAFWRLLVDEVEAVGDVPAARVAPAGPLPARASGGWPLRGGFLAEVDTFDADFFGISAREAASLDPQQRLALELAWEVLEDTRSQPPAAPVGPVGVYLGAIADDYARLALGQGEAAVGPHTLTGQSRGLLANRVSYLLGLSGPSLVVDSGQSSSLVAVHLACESIRRGESRLALAGGIDLHLDATGFRTAEKFGALSPTGRCHTFDARADGYVRGEGGGLVALKALRDAIADGDRIHAVIRGSAVNNDAGGQGLTVPRQGAQEEVLHAAYARAAVAPSAARFVELHGTGTPVGDPIEAAALGAVLGRDRGQDEPLLVGSVKTNIGHLEGAAGIAGLLKAVLSVAAGTLPASLHFESPNPRIPLDELNLRVNVRTQSIRTTGRPLIAGVSSFGMGGTNCHLVLAEAPPSTAPTSGATEAGSDALVFTLSGRSRQALRGQAARLHEHLAAHPDAGLADVAYSLAATRRTFEHRAAIVTADRDTLRTELAALAEGRTIAGFGPPLAGADRPVLVFPGQGSQWVGMARELRARSDRFRAAWDRCLEALAPYLDWSPDEAIDDPRLLERSDVVQPLLWAAMISLARLWESYGVIPAAVVGHSQGEIAAAHLAGALSLADSAKVVALRGKALTTLVGLGGMATLGLPPADATEYVARWDGQLTLAAVNGPRSCVVAGPPDALQALIARAQADGIFVRLVPIAYPSHSRFVEPVREPMLAALADITAQPAQVPFYSTVTGDLIADTTTLTADYWYTNLRQAVRFHDAVGALARDGHRLFIESSTHPVLTVAVQDTLDDAGVDGRAFATLRRNDGDLTRWHGAVGDAFAAGLTVDWQPAFAGHPVRPVDLPTYAFQRRRHWLDAAVPTNAVPTSTAADSTAPTVDADRGPVADPPADDSLAAQVAALPRGDRHAHLLRLVRAEVEAVLGGGEATDLTRTFKDLGLDSHLSVELRNRLAAVTGQRLPAGILFDHPTADRLVGHLLERLVGADATAATGAASGRTGEPAASREPIAVVGMACRLPGGITSPDELWHLLDTGNEAIGPFPTDRGWNLDTLYHPDPDHPGTTYTHTGGFLTNIAAFDAEFFGISPREALAMDPQQRLLLETSWEALEHAHLDPDTLRGTPTGVFSGLMYHDYAAGEGATPESLEGHRITGSAGSVASGRVSYVLGFEGPAVTVDTACSSSLVAVHLAVQSLRSGESTLALASGVAVMATPETFVEFSRQRGLSPDGRCRSFSADADGTGWSEGVTVLVLERLSDAQRLGHSIHAVIRGTAIN</sequence>
<dbReference type="GO" id="GO:0016746">
    <property type="term" value="F:acyltransferase activity"/>
    <property type="evidence" value="ECO:0007669"/>
    <property type="project" value="UniProtKB-KW"/>
</dbReference>
<dbReference type="InterPro" id="IPR016035">
    <property type="entry name" value="Acyl_Trfase/lysoPLipase"/>
</dbReference>
<dbReference type="InterPro" id="IPR014031">
    <property type="entry name" value="Ketoacyl_synth_C"/>
</dbReference>
<dbReference type="InterPro" id="IPR036736">
    <property type="entry name" value="ACP-like_sf"/>
</dbReference>
<dbReference type="InterPro" id="IPR014043">
    <property type="entry name" value="Acyl_transferase_dom"/>
</dbReference>
<dbReference type="InterPro" id="IPR001227">
    <property type="entry name" value="Ac_transferase_dom_sf"/>
</dbReference>